<comment type="caution">
    <text evidence="6">The sequence shown here is derived from an EMBL/GenBank/DDBJ whole genome shotgun (WGS) entry which is preliminary data.</text>
</comment>
<keyword evidence="2" id="KW-0809">Transit peptide</keyword>
<evidence type="ECO:0000259" key="5">
    <source>
        <dbReference type="Pfam" id="PF02771"/>
    </source>
</evidence>
<feature type="domain" description="Acyl-CoA dehydrogenase/oxidase N-terminal" evidence="5">
    <location>
        <begin position="44"/>
        <end position="125"/>
    </location>
</feature>
<dbReference type="GO" id="GO:0005743">
    <property type="term" value="C:mitochondrial inner membrane"/>
    <property type="evidence" value="ECO:0007669"/>
    <property type="project" value="TreeGrafter"/>
</dbReference>
<dbReference type="Pfam" id="PF02771">
    <property type="entry name" value="Acyl-CoA_dh_N"/>
    <property type="match status" value="1"/>
</dbReference>
<dbReference type="GO" id="GO:0033539">
    <property type="term" value="P:fatty acid beta-oxidation using acyl-CoA dehydrogenase"/>
    <property type="evidence" value="ECO:0007669"/>
    <property type="project" value="TreeGrafter"/>
</dbReference>
<keyword evidence="4" id="KW-0496">Mitochondrion</keyword>
<dbReference type="InterPro" id="IPR013786">
    <property type="entry name" value="AcylCoA_DH/ox_N"/>
</dbReference>
<gene>
    <name evidence="6" type="ORF">Forpi1262_v015679</name>
</gene>
<dbReference type="PANTHER" id="PTHR42807">
    <property type="entry name" value="GLUTARYL-COA DEHYDROGENASE, MITOCHONDRIAL"/>
    <property type="match status" value="1"/>
</dbReference>
<reference evidence="6" key="1">
    <citation type="submission" date="2021-04" db="EMBL/GenBank/DDBJ databases">
        <title>First draft genome resource for Brassicaceae pathogens Fusarium oxysporum f. sp. raphani and Fusarium oxysporum f. sp. rapae.</title>
        <authorList>
            <person name="Asai S."/>
        </authorList>
    </citation>
    <scope>NUCLEOTIDE SEQUENCE</scope>
    <source>
        <strain evidence="6">Tf1262</strain>
    </source>
</reference>
<name>A0A8J5P936_FUSOX</name>
<protein>
    <submittedName>
        <fullName evidence="6">Glutaryl-CoA dehydrogenase</fullName>
    </submittedName>
</protein>
<dbReference type="GO" id="GO:0004361">
    <property type="term" value="F:glutaryl-CoA dehydrogenase activity"/>
    <property type="evidence" value="ECO:0007669"/>
    <property type="project" value="TreeGrafter"/>
</dbReference>
<keyword evidence="3" id="KW-0560">Oxidoreductase</keyword>
<accession>A0A8J5P936</accession>
<dbReference type="Proteomes" id="UP000693942">
    <property type="component" value="Unassembled WGS sequence"/>
</dbReference>
<dbReference type="GO" id="GO:0050660">
    <property type="term" value="F:flavin adenine dinucleotide binding"/>
    <property type="evidence" value="ECO:0007669"/>
    <property type="project" value="InterPro"/>
</dbReference>
<organism evidence="6 7">
    <name type="scientific">Fusarium oxysporum f. sp. raphani</name>
    <dbReference type="NCBI Taxonomy" id="96318"/>
    <lineage>
        <taxon>Eukaryota</taxon>
        <taxon>Fungi</taxon>
        <taxon>Dikarya</taxon>
        <taxon>Ascomycota</taxon>
        <taxon>Pezizomycotina</taxon>
        <taxon>Sordariomycetes</taxon>
        <taxon>Hypocreomycetidae</taxon>
        <taxon>Hypocreales</taxon>
        <taxon>Nectriaceae</taxon>
        <taxon>Fusarium</taxon>
        <taxon>Fusarium oxysporum species complex</taxon>
    </lineage>
</organism>
<dbReference type="EMBL" id="JAELUR010000016">
    <property type="protein sequence ID" value="KAG7423211.1"/>
    <property type="molecule type" value="Genomic_DNA"/>
</dbReference>
<dbReference type="PANTHER" id="PTHR42807:SF1">
    <property type="entry name" value="GLUTARYL-COA DEHYDROGENASE, MITOCHONDRIAL"/>
    <property type="match status" value="1"/>
</dbReference>
<dbReference type="GO" id="GO:0000062">
    <property type="term" value="F:fatty-acyl-CoA binding"/>
    <property type="evidence" value="ECO:0007669"/>
    <property type="project" value="TreeGrafter"/>
</dbReference>
<dbReference type="InterPro" id="IPR052033">
    <property type="entry name" value="Glutaryl-CoA_DH_mitochondrial"/>
</dbReference>
<comment type="subcellular location">
    <subcellularLocation>
        <location evidence="1">Mitochondrion</location>
    </subcellularLocation>
</comment>
<dbReference type="GO" id="GO:0046949">
    <property type="term" value="P:fatty-acyl-CoA biosynthetic process"/>
    <property type="evidence" value="ECO:0007669"/>
    <property type="project" value="TreeGrafter"/>
</dbReference>
<evidence type="ECO:0000313" key="7">
    <source>
        <dbReference type="Proteomes" id="UP000693942"/>
    </source>
</evidence>
<evidence type="ECO:0000313" key="6">
    <source>
        <dbReference type="EMBL" id="KAG7423211.1"/>
    </source>
</evidence>
<evidence type="ECO:0000256" key="2">
    <source>
        <dbReference type="ARBA" id="ARBA00022946"/>
    </source>
</evidence>
<proteinExistence type="predicted"/>
<dbReference type="AlphaFoldDB" id="A0A8J5P936"/>
<sequence>MSVSRRVVPLIQRCAYRPLQFRRLISSRAPFQWNDPLDLNSVLTDEERAVQETARSYCQDKLLPRVLDAYRNEHYDRNILREMGELGLLGATIDGYGCSGISSVASGLITREVEKVDSGYRSGMSKRRGGYRDWLPENLSAALA</sequence>
<evidence type="ECO:0000256" key="1">
    <source>
        <dbReference type="ARBA" id="ARBA00004173"/>
    </source>
</evidence>
<evidence type="ECO:0000256" key="3">
    <source>
        <dbReference type="ARBA" id="ARBA00023002"/>
    </source>
</evidence>
<evidence type="ECO:0000256" key="4">
    <source>
        <dbReference type="ARBA" id="ARBA00023128"/>
    </source>
</evidence>